<dbReference type="Pfam" id="PF18944">
    <property type="entry name" value="DUF5691"/>
    <property type="match status" value="1"/>
</dbReference>
<name>A0A7Y9QWV9_9BURK</name>
<gene>
    <name evidence="1" type="ORF">BDD16_001372</name>
</gene>
<sequence length="570" mass="61625">MTGPMMDRLLPIALVGTERSPGLRALLREGPAPLTGLMQALATAPEDDATVLLRAAGVLAVAHRVGGGLALAEALPEAPAPARPDTRPALSAEPHQALLQRLLGEDVPDSLRHEALSLVAQRGWRLPAALLPPMLALALRLPMLRPAVGAVMGERGRWLVQQQPRWRSIVERPAEPTEEDWAHGSGAARLAFLKDERRRDPDAARERLTAELASLAARERAELVEALAVGLSAADEPLLVKLLRDRAGDVRTLAAQLLPRLPDSEQSAWLAGQWSALLRVESAWLGLKKRWHVEPPTAEDPAWKTRGLDTQRPRHDGLGERGWWLYQLARLTAPAFWPAHMAMTPTELIDWARGTDWKDALLRGWREAVLAAAGSAGVAGEPDAQPGAVDARWLLALLDCREAPGWPAHEVTALRSHLPLAARTALWRERVGGAAADVAGEVVRTCAQPLIDGRPEQAGQLDPALAASLSAAMVRELTDLFAGRHADERRALAWLDTAPELIAWLPLACLGAVEALPEPAALDPNASATTSTWLHHRIAPLHDRLQQAVALRRAFHALPVAAVSSSTDFR</sequence>
<dbReference type="RefSeq" id="WP_179633283.1">
    <property type="nucleotide sequence ID" value="NZ_JACCFH010000001.1"/>
</dbReference>
<evidence type="ECO:0000313" key="2">
    <source>
        <dbReference type="Proteomes" id="UP000518288"/>
    </source>
</evidence>
<dbReference type="AlphaFoldDB" id="A0A7Y9QWV9"/>
<accession>A0A7Y9QWV9</accession>
<organism evidence="1 2">
    <name type="scientific">Sphaerotilus montanus</name>
    <dbReference type="NCBI Taxonomy" id="522889"/>
    <lineage>
        <taxon>Bacteria</taxon>
        <taxon>Pseudomonadati</taxon>
        <taxon>Pseudomonadota</taxon>
        <taxon>Betaproteobacteria</taxon>
        <taxon>Burkholderiales</taxon>
        <taxon>Sphaerotilaceae</taxon>
        <taxon>Sphaerotilus</taxon>
    </lineage>
</organism>
<reference evidence="1 2" key="1">
    <citation type="submission" date="2020-07" db="EMBL/GenBank/DDBJ databases">
        <title>Genomic Encyclopedia of Archaeal and Bacterial Type Strains, Phase II (KMG-II): from individual species to whole genera.</title>
        <authorList>
            <person name="Goeker M."/>
        </authorList>
    </citation>
    <scope>NUCLEOTIDE SEQUENCE [LARGE SCALE GENOMIC DNA]</scope>
    <source>
        <strain evidence="1 2">DSM 21226</strain>
    </source>
</reference>
<protein>
    <submittedName>
        <fullName evidence="1">Uncharacterized protein</fullName>
    </submittedName>
</protein>
<dbReference type="InterPro" id="IPR043746">
    <property type="entry name" value="DUF5691"/>
</dbReference>
<proteinExistence type="predicted"/>
<evidence type="ECO:0000313" key="1">
    <source>
        <dbReference type="EMBL" id="NYG32386.1"/>
    </source>
</evidence>
<dbReference type="EMBL" id="JACCFH010000001">
    <property type="protein sequence ID" value="NYG32386.1"/>
    <property type="molecule type" value="Genomic_DNA"/>
</dbReference>
<dbReference type="Proteomes" id="UP000518288">
    <property type="component" value="Unassembled WGS sequence"/>
</dbReference>
<comment type="caution">
    <text evidence="1">The sequence shown here is derived from an EMBL/GenBank/DDBJ whole genome shotgun (WGS) entry which is preliminary data.</text>
</comment>
<keyword evidence="2" id="KW-1185">Reference proteome</keyword>